<dbReference type="GO" id="GO:0005737">
    <property type="term" value="C:cytoplasm"/>
    <property type="evidence" value="ECO:0007669"/>
    <property type="project" value="TreeGrafter"/>
</dbReference>
<dbReference type="Proteomes" id="UP000326396">
    <property type="component" value="Linkage Group LG5"/>
</dbReference>
<gene>
    <name evidence="2" type="ORF">E3N88_29884</name>
</gene>
<sequence>MPWCLRAIGNWLKSGNACIGFGVHQCDTISAVFGDRDYTNIQALGLADWPEIDYDVGSQQISVHIPLHRLLSLVLQRALVRCYGDSESSACSPTPTEGGDFFRHVLVGCHLSGFSAFVTVHPLGIRVFCSEVCAGMWGSNADDAILSYECYRLSHRIWKLFNSTVLCCISSSRSVYCSNHKTISSIELPFFASGNRK</sequence>
<keyword evidence="1" id="KW-0863">Zinc-finger</keyword>
<dbReference type="GO" id="GO:0016567">
    <property type="term" value="P:protein ubiquitination"/>
    <property type="evidence" value="ECO:0007669"/>
    <property type="project" value="UniProtKB-UniRule"/>
</dbReference>
<dbReference type="PANTHER" id="PTHR21497:SF53">
    <property type="entry name" value="E3 UBIQUITIN-PROTEIN LIGASE PRT6"/>
    <property type="match status" value="1"/>
</dbReference>
<evidence type="ECO:0000313" key="2">
    <source>
        <dbReference type="EMBL" id="KAD3640661.1"/>
    </source>
</evidence>
<dbReference type="GO" id="GO:0061630">
    <property type="term" value="F:ubiquitin protein ligase activity"/>
    <property type="evidence" value="ECO:0007669"/>
    <property type="project" value="UniProtKB-UniRule"/>
</dbReference>
<comment type="similarity">
    <text evidence="1">Belongs to the E3 ubiquitin-protein ligase UBR1-like family.</text>
</comment>
<dbReference type="GO" id="GO:0008270">
    <property type="term" value="F:zinc ion binding"/>
    <property type="evidence" value="ECO:0007669"/>
    <property type="project" value="UniProtKB-UniRule"/>
</dbReference>
<dbReference type="EMBL" id="SZYD01000015">
    <property type="protein sequence ID" value="KAD3640661.1"/>
    <property type="molecule type" value="Genomic_DNA"/>
</dbReference>
<proteinExistence type="inferred from homology"/>
<dbReference type="UniPathway" id="UPA00143"/>
<dbReference type="PANTHER" id="PTHR21497">
    <property type="entry name" value="UBIQUITIN LIGASE E3 ALPHA-RELATED"/>
    <property type="match status" value="1"/>
</dbReference>
<keyword evidence="3" id="KW-1185">Reference proteome</keyword>
<accession>A0A5N6MK06</accession>
<keyword evidence="1" id="KW-0833">Ubl conjugation pathway</keyword>
<evidence type="ECO:0000256" key="1">
    <source>
        <dbReference type="RuleBase" id="RU366018"/>
    </source>
</evidence>
<comment type="function">
    <text evidence="1">Ubiquitin ligase protein which is a component of the N-end rule pathway. Recognizes and binds to proteins bearing specific N-terminal residues that are destabilizing according to the N-end rule, leading to their ubiquitination and subsequent degradation.</text>
</comment>
<reference evidence="2 3" key="1">
    <citation type="submission" date="2019-05" db="EMBL/GenBank/DDBJ databases">
        <title>Mikania micrantha, genome provides insights into the molecular mechanism of rapid growth.</title>
        <authorList>
            <person name="Liu B."/>
        </authorList>
    </citation>
    <scope>NUCLEOTIDE SEQUENCE [LARGE SCALE GENOMIC DNA]</scope>
    <source>
        <strain evidence="2">NLD-2019</strain>
        <tissue evidence="2">Leaf</tissue>
    </source>
</reference>
<evidence type="ECO:0000313" key="3">
    <source>
        <dbReference type="Proteomes" id="UP000326396"/>
    </source>
</evidence>
<comment type="pathway">
    <text evidence="1">Protein modification; protein ubiquitination.</text>
</comment>
<dbReference type="OrthoDB" id="26387at2759"/>
<name>A0A5N6MK06_9ASTR</name>
<organism evidence="2 3">
    <name type="scientific">Mikania micrantha</name>
    <name type="common">bitter vine</name>
    <dbReference type="NCBI Taxonomy" id="192012"/>
    <lineage>
        <taxon>Eukaryota</taxon>
        <taxon>Viridiplantae</taxon>
        <taxon>Streptophyta</taxon>
        <taxon>Embryophyta</taxon>
        <taxon>Tracheophyta</taxon>
        <taxon>Spermatophyta</taxon>
        <taxon>Magnoliopsida</taxon>
        <taxon>eudicotyledons</taxon>
        <taxon>Gunneridae</taxon>
        <taxon>Pentapetalae</taxon>
        <taxon>asterids</taxon>
        <taxon>campanulids</taxon>
        <taxon>Asterales</taxon>
        <taxon>Asteraceae</taxon>
        <taxon>Asteroideae</taxon>
        <taxon>Heliantheae alliance</taxon>
        <taxon>Eupatorieae</taxon>
        <taxon>Mikania</taxon>
    </lineage>
</organism>
<dbReference type="InterPro" id="IPR039164">
    <property type="entry name" value="UBR1-like"/>
</dbReference>
<keyword evidence="1" id="KW-0808">Transferase</keyword>
<dbReference type="AlphaFoldDB" id="A0A5N6MK06"/>
<comment type="caution">
    <text evidence="2">The sequence shown here is derived from an EMBL/GenBank/DDBJ whole genome shotgun (WGS) entry which is preliminary data.</text>
</comment>
<dbReference type="GO" id="GO:0000151">
    <property type="term" value="C:ubiquitin ligase complex"/>
    <property type="evidence" value="ECO:0007669"/>
    <property type="project" value="TreeGrafter"/>
</dbReference>
<dbReference type="GO" id="GO:0071596">
    <property type="term" value="P:ubiquitin-dependent protein catabolic process via the N-end rule pathway"/>
    <property type="evidence" value="ECO:0007669"/>
    <property type="project" value="UniProtKB-UniRule"/>
</dbReference>
<protein>
    <recommendedName>
        <fullName evidence="1">E3 ubiquitin-protein ligase</fullName>
        <ecNumber evidence="1">2.3.2.27</ecNumber>
    </recommendedName>
</protein>
<keyword evidence="1" id="KW-0479">Metal-binding</keyword>
<keyword evidence="1" id="KW-0862">Zinc</keyword>
<dbReference type="EC" id="2.3.2.27" evidence="1"/>
<comment type="catalytic activity">
    <reaction evidence="1">
        <text>S-ubiquitinyl-[E2 ubiquitin-conjugating enzyme]-L-cysteine + [acceptor protein]-L-lysine = [E2 ubiquitin-conjugating enzyme]-L-cysteine + N(6)-ubiquitinyl-[acceptor protein]-L-lysine.</text>
        <dbReference type="EC" id="2.3.2.27"/>
    </reaction>
</comment>